<keyword evidence="4" id="KW-0963">Cytoplasm</keyword>
<comment type="caution">
    <text evidence="11">The sequence shown here is derived from an EMBL/GenBank/DDBJ whole genome shotgun (WGS) entry which is preliminary data.</text>
</comment>
<evidence type="ECO:0000256" key="2">
    <source>
        <dbReference type="ARBA" id="ARBA00004815"/>
    </source>
</evidence>
<dbReference type="Gene3D" id="2.40.50.140">
    <property type="entry name" value="Nucleic acid-binding proteins"/>
    <property type="match status" value="2"/>
</dbReference>
<dbReference type="Pfam" id="PF08207">
    <property type="entry name" value="EFP_N"/>
    <property type="match status" value="1"/>
</dbReference>
<dbReference type="SUPFAM" id="SSF50104">
    <property type="entry name" value="Translation proteins SH3-like domain"/>
    <property type="match status" value="1"/>
</dbReference>
<dbReference type="PROSITE" id="PS01275">
    <property type="entry name" value="EFP"/>
    <property type="match status" value="1"/>
</dbReference>
<keyword evidence="7" id="KW-0379">Hydroxylation</keyword>
<dbReference type="Pfam" id="PF01132">
    <property type="entry name" value="EFP"/>
    <property type="match status" value="1"/>
</dbReference>
<dbReference type="GO" id="GO:0005829">
    <property type="term" value="C:cytosol"/>
    <property type="evidence" value="ECO:0007669"/>
    <property type="project" value="UniProtKB-ARBA"/>
</dbReference>
<dbReference type="PANTHER" id="PTHR30053">
    <property type="entry name" value="ELONGATION FACTOR P"/>
    <property type="match status" value="1"/>
</dbReference>
<dbReference type="HAMAP" id="MF_00646">
    <property type="entry name" value="EFP"/>
    <property type="match status" value="1"/>
</dbReference>
<dbReference type="PIRSF" id="PIRSF005901">
    <property type="entry name" value="EF-P"/>
    <property type="match status" value="1"/>
</dbReference>
<dbReference type="CDD" id="cd05794">
    <property type="entry name" value="S1_EF-P_repeat_2"/>
    <property type="match status" value="1"/>
</dbReference>
<dbReference type="EMBL" id="JACNFK010000034">
    <property type="protein sequence ID" value="MBC8520212.1"/>
    <property type="molecule type" value="Genomic_DNA"/>
</dbReference>
<dbReference type="NCBIfam" id="NF001810">
    <property type="entry name" value="PRK00529.1"/>
    <property type="match status" value="1"/>
</dbReference>
<dbReference type="InterPro" id="IPR011897">
    <property type="entry name" value="Transl_elong_p-like_YeiP"/>
</dbReference>
<evidence type="ECO:0000256" key="6">
    <source>
        <dbReference type="ARBA" id="ARBA00022917"/>
    </source>
</evidence>
<dbReference type="SMART" id="SM01185">
    <property type="entry name" value="EFP"/>
    <property type="match status" value="1"/>
</dbReference>
<dbReference type="InterPro" id="IPR014722">
    <property type="entry name" value="Rib_uL2_dom2"/>
</dbReference>
<evidence type="ECO:0000313" key="12">
    <source>
        <dbReference type="Proteomes" id="UP000654401"/>
    </source>
</evidence>
<gene>
    <name evidence="11" type="primary">yeiP</name>
    <name evidence="11" type="ORF">H8D24_07390</name>
</gene>
<evidence type="ECO:0000259" key="9">
    <source>
        <dbReference type="SMART" id="SM00841"/>
    </source>
</evidence>
<dbReference type="InterPro" id="IPR008991">
    <property type="entry name" value="Translation_prot_SH3-like_sf"/>
</dbReference>
<dbReference type="GO" id="GO:0003746">
    <property type="term" value="F:translation elongation factor activity"/>
    <property type="evidence" value="ECO:0007669"/>
    <property type="project" value="UniProtKB-UniRule"/>
</dbReference>
<dbReference type="FunFam" id="2.40.50.140:FF:000004">
    <property type="entry name" value="Elongation factor P"/>
    <property type="match status" value="1"/>
</dbReference>
<feature type="domain" description="Elongation factor P C-terminal" evidence="9">
    <location>
        <begin position="132"/>
        <end position="187"/>
    </location>
</feature>
<dbReference type="NCBIfam" id="NF003392">
    <property type="entry name" value="PRK04542.1"/>
    <property type="match status" value="1"/>
</dbReference>
<dbReference type="UniPathway" id="UPA00345"/>
<dbReference type="InterPro" id="IPR013185">
    <property type="entry name" value="Transl_elong_KOW-like"/>
</dbReference>
<dbReference type="InterPro" id="IPR013852">
    <property type="entry name" value="Transl_elong_P/YeiP_CS"/>
</dbReference>
<protein>
    <recommendedName>
        <fullName evidence="8">Elongation factor P-like protein</fullName>
    </recommendedName>
</protein>
<dbReference type="InterPro" id="IPR001059">
    <property type="entry name" value="Transl_elong_P/YeiP_cen"/>
</dbReference>
<evidence type="ECO:0000259" key="10">
    <source>
        <dbReference type="SMART" id="SM01185"/>
    </source>
</evidence>
<comment type="similarity">
    <text evidence="3 8">Belongs to the elongation factor P family.</text>
</comment>
<dbReference type="InterPro" id="IPR011768">
    <property type="entry name" value="Transl_elongation_fac_P"/>
</dbReference>
<accession>A0A8J6P996</accession>
<evidence type="ECO:0000256" key="7">
    <source>
        <dbReference type="ARBA" id="ARBA00023278"/>
    </source>
</evidence>
<dbReference type="SUPFAM" id="SSF50249">
    <property type="entry name" value="Nucleic acid-binding proteins"/>
    <property type="match status" value="2"/>
</dbReference>
<keyword evidence="5 11" id="KW-0251">Elongation factor</keyword>
<dbReference type="Proteomes" id="UP000654401">
    <property type="component" value="Unassembled WGS sequence"/>
</dbReference>
<proteinExistence type="inferred from homology"/>
<dbReference type="InterPro" id="IPR015365">
    <property type="entry name" value="Elong-fact-P_C"/>
</dbReference>
<evidence type="ECO:0000256" key="8">
    <source>
        <dbReference type="HAMAP-Rule" id="MF_00646"/>
    </source>
</evidence>
<comment type="subcellular location">
    <subcellularLocation>
        <location evidence="1">Cytoplasm</location>
    </subcellularLocation>
</comment>
<evidence type="ECO:0000256" key="4">
    <source>
        <dbReference type="ARBA" id="ARBA00022490"/>
    </source>
</evidence>
<dbReference type="GO" id="GO:0043043">
    <property type="term" value="P:peptide biosynthetic process"/>
    <property type="evidence" value="ECO:0007669"/>
    <property type="project" value="InterPro"/>
</dbReference>
<evidence type="ECO:0000313" key="11">
    <source>
        <dbReference type="EMBL" id="MBC8520212.1"/>
    </source>
</evidence>
<dbReference type="AlphaFoldDB" id="A0A8J6P996"/>
<dbReference type="SMART" id="SM00841">
    <property type="entry name" value="Elong-fact-P_C"/>
    <property type="match status" value="1"/>
</dbReference>
<comment type="pathway">
    <text evidence="2">Protein biosynthesis; polypeptide chain elongation.</text>
</comment>
<organism evidence="11 12">
    <name type="scientific">Candidatus Thiopontia autotrophica</name>
    <dbReference type="NCBI Taxonomy" id="2841688"/>
    <lineage>
        <taxon>Bacteria</taxon>
        <taxon>Pseudomonadati</taxon>
        <taxon>Pseudomonadota</taxon>
        <taxon>Gammaproteobacteria</taxon>
        <taxon>Candidatus Thiopontia</taxon>
    </lineage>
</organism>
<sequence length="189" mass="20589">MPKASELKRGMIVEINGTPHAVKTVESKSPSSRGASTLYKIRFTNLQSGQKLDESFKGDDLLKDADCLKRQAQYSYSDGDNFVFMDMDDYTQYEVNGDELSEQSGYLVEGMDGITVLLSDDNVLGIELPQTVTLTIIETAPGIKGASATGRTKPAILSTGIEIQVPEYLGSGEEIKVHTVTGKFISRAR</sequence>
<dbReference type="PANTHER" id="PTHR30053:SF14">
    <property type="entry name" value="TRANSLATION ELONGATION FACTOR KOW-LIKE DOMAIN-CONTAINING PROTEIN"/>
    <property type="match status" value="1"/>
</dbReference>
<evidence type="ECO:0000256" key="1">
    <source>
        <dbReference type="ARBA" id="ARBA00004496"/>
    </source>
</evidence>
<dbReference type="Pfam" id="PF09285">
    <property type="entry name" value="Elong-fact-P_C"/>
    <property type="match status" value="1"/>
</dbReference>
<dbReference type="CDD" id="cd04470">
    <property type="entry name" value="S1_EF-P_repeat_1"/>
    <property type="match status" value="1"/>
</dbReference>
<dbReference type="HAMAP" id="MF_00141">
    <property type="entry name" value="EF_P"/>
    <property type="match status" value="1"/>
</dbReference>
<dbReference type="InterPro" id="IPR012340">
    <property type="entry name" value="NA-bd_OB-fold"/>
</dbReference>
<evidence type="ECO:0000256" key="5">
    <source>
        <dbReference type="ARBA" id="ARBA00022768"/>
    </source>
</evidence>
<dbReference type="FunFam" id="2.40.50.140:FF:000009">
    <property type="entry name" value="Elongation factor P"/>
    <property type="match status" value="1"/>
</dbReference>
<keyword evidence="6" id="KW-0648">Protein biosynthesis</keyword>
<name>A0A8J6P996_9GAMM</name>
<dbReference type="Gene3D" id="2.30.30.30">
    <property type="match status" value="1"/>
</dbReference>
<evidence type="ECO:0000256" key="3">
    <source>
        <dbReference type="ARBA" id="ARBA00009479"/>
    </source>
</evidence>
<feature type="domain" description="Translation elongation factor P/YeiP central" evidence="10">
    <location>
        <begin position="69"/>
        <end position="124"/>
    </location>
</feature>
<reference evidence="11 12" key="1">
    <citation type="submission" date="2020-08" db="EMBL/GenBank/DDBJ databases">
        <title>Bridging the membrane lipid divide: bacteria of the FCB group superphylum have the potential to synthesize archaeal ether lipids.</title>
        <authorList>
            <person name="Villanueva L."/>
            <person name="Von Meijenfeldt F.A.B."/>
            <person name="Westbye A.B."/>
            <person name="Yadav S."/>
            <person name="Hopmans E.C."/>
            <person name="Dutilh B.E."/>
            <person name="Sinninghe Damste J.S."/>
        </authorList>
    </citation>
    <scope>NUCLEOTIDE SEQUENCE [LARGE SCALE GENOMIC DNA]</scope>
    <source>
        <strain evidence="11">NIOZ-UU100</strain>
    </source>
</reference>
<dbReference type="InterPro" id="IPR020599">
    <property type="entry name" value="Transl_elong_fac_P/YeiP"/>
</dbReference>